<dbReference type="KEGG" id="goq:ACH46_15910"/>
<dbReference type="InterPro" id="IPR037396">
    <property type="entry name" value="FMN_HAD"/>
</dbReference>
<gene>
    <name evidence="9" type="ORF">ACH46_15910</name>
</gene>
<feature type="binding site" evidence="7">
    <location>
        <begin position="347"/>
        <end position="348"/>
    </location>
    <ligand>
        <name>FMN</name>
        <dbReference type="ChEBI" id="CHEBI:58210"/>
    </ligand>
</feature>
<dbReference type="InterPro" id="IPR000262">
    <property type="entry name" value="FMN-dep_DH"/>
</dbReference>
<protein>
    <submittedName>
        <fullName evidence="9">Flavin oxidoreductase</fullName>
    </submittedName>
</protein>
<dbReference type="PANTHER" id="PTHR10578">
    <property type="entry name" value="S -2-HYDROXY-ACID OXIDASE-RELATED"/>
    <property type="match status" value="1"/>
</dbReference>
<evidence type="ECO:0000256" key="4">
    <source>
        <dbReference type="ARBA" id="ARBA00023002"/>
    </source>
</evidence>
<comment type="similarity">
    <text evidence="5">Belongs to the FMN-dependent alpha-hydroxy acid dehydrogenase family.</text>
</comment>
<evidence type="ECO:0000256" key="7">
    <source>
        <dbReference type="PIRSR" id="PIRSR000138-2"/>
    </source>
</evidence>
<evidence type="ECO:0000256" key="3">
    <source>
        <dbReference type="ARBA" id="ARBA00022643"/>
    </source>
</evidence>
<evidence type="ECO:0000256" key="2">
    <source>
        <dbReference type="ARBA" id="ARBA00022630"/>
    </source>
</evidence>
<organism evidence="9 10">
    <name type="scientific">Gordonia phthalatica</name>
    <dbReference type="NCBI Taxonomy" id="1136941"/>
    <lineage>
        <taxon>Bacteria</taxon>
        <taxon>Bacillati</taxon>
        <taxon>Actinomycetota</taxon>
        <taxon>Actinomycetes</taxon>
        <taxon>Mycobacteriales</taxon>
        <taxon>Gordoniaceae</taxon>
        <taxon>Gordonia</taxon>
    </lineage>
</organism>
<dbReference type="Pfam" id="PF01070">
    <property type="entry name" value="FMN_dh"/>
    <property type="match status" value="1"/>
</dbReference>
<dbReference type="GO" id="GO:0010181">
    <property type="term" value="F:FMN binding"/>
    <property type="evidence" value="ECO:0007669"/>
    <property type="project" value="InterPro"/>
</dbReference>
<dbReference type="NCBIfam" id="TIGR03966">
    <property type="entry name" value="actino_HemFlav"/>
    <property type="match status" value="1"/>
</dbReference>
<feature type="binding site" evidence="7">
    <location>
        <begin position="93"/>
        <end position="95"/>
    </location>
    <ligand>
        <name>FMN</name>
        <dbReference type="ChEBI" id="CHEBI:58210"/>
    </ligand>
</feature>
<feature type="binding site" evidence="7">
    <location>
        <position position="291"/>
    </location>
    <ligand>
        <name>FMN</name>
        <dbReference type="ChEBI" id="CHEBI:58210"/>
    </ligand>
</feature>
<feature type="binding site" evidence="7">
    <location>
        <position position="143"/>
    </location>
    <ligand>
        <name>glyoxylate</name>
        <dbReference type="ChEBI" id="CHEBI:36655"/>
    </ligand>
</feature>
<feature type="domain" description="FMN hydroxy acid dehydrogenase" evidence="8">
    <location>
        <begin position="14"/>
        <end position="398"/>
    </location>
</feature>
<dbReference type="PANTHER" id="PTHR10578:SF107">
    <property type="entry name" value="2-HYDROXYACID OXIDASE 1"/>
    <property type="match status" value="1"/>
</dbReference>
<dbReference type="GO" id="GO:0016491">
    <property type="term" value="F:oxidoreductase activity"/>
    <property type="evidence" value="ECO:0007669"/>
    <property type="project" value="UniProtKB-KW"/>
</dbReference>
<dbReference type="Gene3D" id="3.20.20.70">
    <property type="entry name" value="Aldolase class I"/>
    <property type="match status" value="1"/>
</dbReference>
<feature type="binding site" evidence="7">
    <location>
        <position position="169"/>
    </location>
    <ligand>
        <name>FMN</name>
        <dbReference type="ChEBI" id="CHEBI:58210"/>
    </ligand>
</feature>
<evidence type="ECO:0000256" key="5">
    <source>
        <dbReference type="ARBA" id="ARBA00024042"/>
    </source>
</evidence>
<keyword evidence="4" id="KW-0560">Oxidoreductase</keyword>
<evidence type="ECO:0000256" key="6">
    <source>
        <dbReference type="PIRSR" id="PIRSR000138-1"/>
    </source>
</evidence>
<reference evidence="10" key="1">
    <citation type="submission" date="2015-06" db="EMBL/GenBank/DDBJ databases">
        <title>Complete genome sequence and metabolic analysis of phthalate degradation pathway in Gordonia sp. QH-11.</title>
        <authorList>
            <person name="Jin D."/>
            <person name="Kong X."/>
            <person name="Bai Z."/>
        </authorList>
    </citation>
    <scope>NUCLEOTIDE SEQUENCE [LARGE SCALE GENOMIC DNA]</scope>
    <source>
        <strain evidence="10">QH-11</strain>
    </source>
</reference>
<dbReference type="PATRIC" id="fig|1136941.3.peg.3251"/>
<dbReference type="STRING" id="1136941.ACH46_15910"/>
<feature type="binding site" evidence="7">
    <location>
        <position position="269"/>
    </location>
    <ligand>
        <name>FMN</name>
        <dbReference type="ChEBI" id="CHEBI:58210"/>
    </ligand>
</feature>
<evidence type="ECO:0000259" key="8">
    <source>
        <dbReference type="PROSITE" id="PS51349"/>
    </source>
</evidence>
<feature type="binding site" evidence="7">
    <location>
        <position position="178"/>
    </location>
    <ligand>
        <name>glyoxylate</name>
        <dbReference type="ChEBI" id="CHEBI:36655"/>
    </ligand>
</feature>
<feature type="binding site" evidence="7">
    <location>
        <position position="293"/>
    </location>
    <ligand>
        <name>glyoxylate</name>
        <dbReference type="ChEBI" id="CHEBI:36655"/>
    </ligand>
</feature>
<name>A0A0N9NDB8_9ACTN</name>
<dbReference type="RefSeq" id="WP_062393785.1">
    <property type="nucleotide sequence ID" value="NZ_CP011853.1"/>
</dbReference>
<feature type="binding site" evidence="7">
    <location>
        <begin position="324"/>
        <end position="328"/>
    </location>
    <ligand>
        <name>FMN</name>
        <dbReference type="ChEBI" id="CHEBI:58210"/>
    </ligand>
</feature>
<feature type="binding site" evidence="7">
    <location>
        <position position="141"/>
    </location>
    <ligand>
        <name>FMN</name>
        <dbReference type="ChEBI" id="CHEBI:58210"/>
    </ligand>
</feature>
<keyword evidence="10" id="KW-1185">Reference proteome</keyword>
<keyword evidence="3 7" id="KW-0288">FMN</keyword>
<accession>A0A0N9NDB8</accession>
<dbReference type="PIRSF" id="PIRSF000138">
    <property type="entry name" value="Al-hdrx_acd_dh"/>
    <property type="match status" value="1"/>
</dbReference>
<dbReference type="AlphaFoldDB" id="A0A0N9NDB8"/>
<dbReference type="SUPFAM" id="SSF51395">
    <property type="entry name" value="FMN-linked oxidoreductases"/>
    <property type="match status" value="1"/>
</dbReference>
<feature type="binding site" evidence="7">
    <location>
        <position position="121"/>
    </location>
    <ligand>
        <name>FMN</name>
        <dbReference type="ChEBI" id="CHEBI:58210"/>
    </ligand>
</feature>
<dbReference type="CDD" id="cd02809">
    <property type="entry name" value="alpha_hydroxyacid_oxid_FMN"/>
    <property type="match status" value="1"/>
</dbReference>
<proteinExistence type="inferred from homology"/>
<keyword evidence="2 7" id="KW-0285">Flavoprotein</keyword>
<dbReference type="InterPro" id="IPR023989">
    <property type="entry name" value="MftD"/>
</dbReference>
<feature type="active site" description="Proton acceptor" evidence="6">
    <location>
        <position position="293"/>
    </location>
</feature>
<reference evidence="9 10" key="2">
    <citation type="journal article" date="2017" name="Int. J. Syst. Evol. Microbiol.">
        <title>Gordonia phthalatica sp. nov., a di-n-butyl phthalate-degrading bacterium isolated from activated sludge.</title>
        <authorList>
            <person name="Jin D."/>
            <person name="Kong X."/>
            <person name="Jia M."/>
            <person name="Yu X."/>
            <person name="Wang X."/>
            <person name="Zhuang X."/>
            <person name="Deng Y."/>
            <person name="Bai Z."/>
        </authorList>
    </citation>
    <scope>NUCLEOTIDE SEQUENCE [LARGE SCALE GENOMIC DNA]</scope>
    <source>
        <strain evidence="9 10">QH-11</strain>
    </source>
</reference>
<dbReference type="PROSITE" id="PS51349">
    <property type="entry name" value="FMN_HYDROXY_ACID_DH_2"/>
    <property type="match status" value="1"/>
</dbReference>
<sequence length="406" mass="44090">MSKFSELMEKNPWRRNPWFETVGEAQRRAQKRLPKTVYSSLIAGTQAGITLTDNVEAYGELGFAPHVIGTTPERNLTTTVMGQELPFPVMISPTGVQAVNPDGEVAVARAAANRGTAMGLSSFASKPVEEVTAVNDKIFFQIYWLGSKEDILARAQRAKEAGCKGLIVTTDWVFNVGRDWGSPEIPEQVDFNAVAKLAPEMITKPRYAMSWFRDGKLIIPDLSAPNIAHKGEPGPTFFDVYGQWMNTPPPTWEDLQWLREQWDGEFMVKGITRLDDAKRAVDIGATAISVSNHGGNNLDGTPATIRVLGPIADAVGGDLDVLLDGGIRRGSDVVKALALGAKAVMIGRAYLWGLAANGQTGVENVLDLMRMGVDSALMGLGKSDVADLSREDLIIPEGFERVYGTE</sequence>
<comment type="cofactor">
    <cofactor evidence="1">
        <name>FMN</name>
        <dbReference type="ChEBI" id="CHEBI:58210"/>
    </cofactor>
</comment>
<dbReference type="InterPro" id="IPR013785">
    <property type="entry name" value="Aldolase_TIM"/>
</dbReference>
<dbReference type="OrthoDB" id="9770452at2"/>
<evidence type="ECO:0000313" key="10">
    <source>
        <dbReference type="Proteomes" id="UP000063789"/>
    </source>
</evidence>
<evidence type="ECO:0000313" key="9">
    <source>
        <dbReference type="EMBL" id="ALG85693.1"/>
    </source>
</evidence>
<evidence type="ECO:0000256" key="1">
    <source>
        <dbReference type="ARBA" id="ARBA00001917"/>
    </source>
</evidence>
<dbReference type="Proteomes" id="UP000063789">
    <property type="component" value="Chromosome"/>
</dbReference>
<dbReference type="InterPro" id="IPR012133">
    <property type="entry name" value="Alpha-hydoxy_acid_DH_FMN"/>
</dbReference>
<dbReference type="EMBL" id="CP011853">
    <property type="protein sequence ID" value="ALG85693.1"/>
    <property type="molecule type" value="Genomic_DNA"/>
</dbReference>